<evidence type="ECO:0000313" key="13">
    <source>
        <dbReference type="Proteomes" id="UP000028525"/>
    </source>
</evidence>
<dbReference type="OrthoDB" id="9790390at2"/>
<dbReference type="InterPro" id="IPR005746">
    <property type="entry name" value="Thioredoxin"/>
</dbReference>
<dbReference type="PRINTS" id="PR00421">
    <property type="entry name" value="THIOREDOXIN"/>
</dbReference>
<feature type="site" description="Contributes to redox potential value" evidence="9">
    <location>
        <position position="32"/>
    </location>
</feature>
<feature type="domain" description="Thioredoxin" evidence="11">
    <location>
        <begin position="1"/>
        <end position="106"/>
    </location>
</feature>
<dbReference type="SUPFAM" id="SSF52833">
    <property type="entry name" value="Thioredoxin-like"/>
    <property type="match status" value="1"/>
</dbReference>
<keyword evidence="13" id="KW-1185">Reference proteome</keyword>
<keyword evidence="5 10" id="KW-1015">Disulfide bond</keyword>
<dbReference type="Proteomes" id="UP000028525">
    <property type="component" value="Unassembled WGS sequence"/>
</dbReference>
<keyword evidence="12" id="KW-0413">Isomerase</keyword>
<accession>A0A084JNG5</accession>
<reference evidence="12 13" key="1">
    <citation type="submission" date="2014-07" db="EMBL/GenBank/DDBJ databases">
        <title>Draft genome of Clostridium celerecrescens 152B isolated from sediments associated with methane hydrate from Krishna Godavari basin.</title>
        <authorList>
            <person name="Honkalas V.S."/>
            <person name="Dabir A.P."/>
            <person name="Arora P."/>
            <person name="Dhakephalkar P.K."/>
        </authorList>
    </citation>
    <scope>NUCLEOTIDE SEQUENCE [LARGE SCALE GENOMIC DNA]</scope>
    <source>
        <strain evidence="12 13">152B</strain>
    </source>
</reference>
<keyword evidence="3" id="KW-0813">Transport</keyword>
<comment type="similarity">
    <text evidence="1 8">Belongs to the thioredoxin family.</text>
</comment>
<dbReference type="AlphaFoldDB" id="A0A084JNG5"/>
<feature type="disulfide bond" description="Redox-active" evidence="10">
    <location>
        <begin position="31"/>
        <end position="34"/>
    </location>
</feature>
<feature type="site" description="Contributes to redox potential value" evidence="9">
    <location>
        <position position="33"/>
    </location>
</feature>
<dbReference type="PANTHER" id="PTHR45663:SF11">
    <property type="entry name" value="GEO12009P1"/>
    <property type="match status" value="1"/>
</dbReference>
<dbReference type="GO" id="GO:0045454">
    <property type="term" value="P:cell redox homeostasis"/>
    <property type="evidence" value="ECO:0007669"/>
    <property type="project" value="TreeGrafter"/>
</dbReference>
<dbReference type="GO" id="GO:0015035">
    <property type="term" value="F:protein-disulfide reductase activity"/>
    <property type="evidence" value="ECO:0007669"/>
    <property type="project" value="UniProtKB-UniRule"/>
</dbReference>
<dbReference type="GO" id="GO:0016853">
    <property type="term" value="F:isomerase activity"/>
    <property type="evidence" value="ECO:0007669"/>
    <property type="project" value="UniProtKB-KW"/>
</dbReference>
<evidence type="ECO:0000256" key="10">
    <source>
        <dbReference type="PIRSR" id="PIRSR000077-4"/>
    </source>
</evidence>
<dbReference type="InterPro" id="IPR013766">
    <property type="entry name" value="Thioredoxin_domain"/>
</dbReference>
<dbReference type="InterPro" id="IPR036249">
    <property type="entry name" value="Thioredoxin-like_sf"/>
</dbReference>
<feature type="site" description="Deprotonates C-terminal active site Cys" evidence="9">
    <location>
        <position position="25"/>
    </location>
</feature>
<dbReference type="PROSITE" id="PS51352">
    <property type="entry name" value="THIOREDOXIN_2"/>
    <property type="match status" value="1"/>
</dbReference>
<feature type="active site" description="Nucleophile" evidence="9">
    <location>
        <position position="31"/>
    </location>
</feature>
<dbReference type="PROSITE" id="PS00194">
    <property type="entry name" value="THIOREDOXIN_1"/>
    <property type="match status" value="1"/>
</dbReference>
<evidence type="ECO:0000256" key="2">
    <source>
        <dbReference type="ARBA" id="ARBA00020570"/>
    </source>
</evidence>
<dbReference type="FunFam" id="3.40.30.10:FF:000001">
    <property type="entry name" value="Thioredoxin"/>
    <property type="match status" value="1"/>
</dbReference>
<dbReference type="PIRSF" id="PIRSF000077">
    <property type="entry name" value="Thioredoxin"/>
    <property type="match status" value="1"/>
</dbReference>
<dbReference type="PANTHER" id="PTHR45663">
    <property type="entry name" value="GEO12009P1"/>
    <property type="match status" value="1"/>
</dbReference>
<evidence type="ECO:0000256" key="6">
    <source>
        <dbReference type="ARBA" id="ARBA00023284"/>
    </source>
</evidence>
<dbReference type="RefSeq" id="WP_038280367.1">
    <property type="nucleotide sequence ID" value="NZ_JPME01000011.1"/>
</dbReference>
<protein>
    <recommendedName>
        <fullName evidence="2 7">Thioredoxin</fullName>
    </recommendedName>
</protein>
<evidence type="ECO:0000256" key="5">
    <source>
        <dbReference type="ARBA" id="ARBA00023157"/>
    </source>
</evidence>
<evidence type="ECO:0000313" key="12">
    <source>
        <dbReference type="EMBL" id="KEZ90499.1"/>
    </source>
</evidence>
<dbReference type="CDD" id="cd02947">
    <property type="entry name" value="TRX_family"/>
    <property type="match status" value="1"/>
</dbReference>
<evidence type="ECO:0000256" key="3">
    <source>
        <dbReference type="ARBA" id="ARBA00022448"/>
    </source>
</evidence>
<name>A0A084JNG5_9FIRM</name>
<dbReference type="NCBIfam" id="TIGR01068">
    <property type="entry name" value="thioredoxin"/>
    <property type="match status" value="1"/>
</dbReference>
<dbReference type="STRING" id="29354.IO98_09330"/>
<dbReference type="InterPro" id="IPR017937">
    <property type="entry name" value="Thioredoxin_CS"/>
</dbReference>
<gene>
    <name evidence="12" type="ORF">IO98_09330</name>
</gene>
<keyword evidence="4" id="KW-0249">Electron transport</keyword>
<feature type="active site" description="Nucleophile" evidence="9">
    <location>
        <position position="34"/>
    </location>
</feature>
<evidence type="ECO:0000256" key="1">
    <source>
        <dbReference type="ARBA" id="ARBA00008987"/>
    </source>
</evidence>
<sequence length="106" mass="11583">MAVLTLTQENFQTEVANSSDIVLVDFWATWCGPCKMFAPVIDEIAEGNLPGVKVGKVDVDQQPDLAGQFRVMSIPTLVLFKDGKAAVTSVGVKSKKEVLEMIEKLR</sequence>
<evidence type="ECO:0000259" key="11">
    <source>
        <dbReference type="PROSITE" id="PS51352"/>
    </source>
</evidence>
<dbReference type="GO" id="GO:0005829">
    <property type="term" value="C:cytosol"/>
    <property type="evidence" value="ECO:0007669"/>
    <property type="project" value="TreeGrafter"/>
</dbReference>
<dbReference type="EMBL" id="JPME01000011">
    <property type="protein sequence ID" value="KEZ90499.1"/>
    <property type="molecule type" value="Genomic_DNA"/>
</dbReference>
<proteinExistence type="inferred from homology"/>
<evidence type="ECO:0000256" key="7">
    <source>
        <dbReference type="NCBIfam" id="TIGR01068"/>
    </source>
</evidence>
<dbReference type="Gene3D" id="3.40.30.10">
    <property type="entry name" value="Glutaredoxin"/>
    <property type="match status" value="1"/>
</dbReference>
<organism evidence="12 13">
    <name type="scientific">Lacrimispora celerecrescens</name>
    <dbReference type="NCBI Taxonomy" id="29354"/>
    <lineage>
        <taxon>Bacteria</taxon>
        <taxon>Bacillati</taxon>
        <taxon>Bacillota</taxon>
        <taxon>Clostridia</taxon>
        <taxon>Lachnospirales</taxon>
        <taxon>Lachnospiraceae</taxon>
        <taxon>Lacrimispora</taxon>
    </lineage>
</organism>
<comment type="caution">
    <text evidence="12">The sequence shown here is derived from an EMBL/GenBank/DDBJ whole genome shotgun (WGS) entry which is preliminary data.</text>
</comment>
<evidence type="ECO:0000256" key="4">
    <source>
        <dbReference type="ARBA" id="ARBA00022982"/>
    </source>
</evidence>
<dbReference type="Pfam" id="PF00085">
    <property type="entry name" value="Thioredoxin"/>
    <property type="match status" value="1"/>
</dbReference>
<keyword evidence="6 10" id="KW-0676">Redox-active center</keyword>
<evidence type="ECO:0000256" key="8">
    <source>
        <dbReference type="PIRNR" id="PIRNR000077"/>
    </source>
</evidence>
<evidence type="ECO:0000256" key="9">
    <source>
        <dbReference type="PIRSR" id="PIRSR000077-1"/>
    </source>
</evidence>